<name>A0A7S2QRR5_9APIC</name>
<dbReference type="EMBL" id="HBHB01002863">
    <property type="protein sequence ID" value="CAD9649836.1"/>
    <property type="molecule type" value="Transcribed_RNA"/>
</dbReference>
<dbReference type="AlphaFoldDB" id="A0A7S2QRR5"/>
<protein>
    <submittedName>
        <fullName evidence="1">Uncharacterized protein</fullName>
    </submittedName>
</protein>
<evidence type="ECO:0000313" key="1">
    <source>
        <dbReference type="EMBL" id="CAD9649836.1"/>
    </source>
</evidence>
<organism evidence="1">
    <name type="scientific">Lankesteria abbotti</name>
    <dbReference type="NCBI Taxonomy" id="340204"/>
    <lineage>
        <taxon>Eukaryota</taxon>
        <taxon>Sar</taxon>
        <taxon>Alveolata</taxon>
        <taxon>Apicomplexa</taxon>
        <taxon>Conoidasida</taxon>
        <taxon>Gregarinasina</taxon>
        <taxon>Eugregarinorida</taxon>
        <taxon>Lecudinidae</taxon>
        <taxon>Lankesteria</taxon>
    </lineage>
</organism>
<gene>
    <name evidence="1" type="ORF">LABB0372_LOCUS1324</name>
</gene>
<sequence length="112" mass="12809">MCCLYKVVPAHQKELQGSAKTYVESTQDQPRSLHGIHFWVCIRGRVDDASEKSCCQKLQNDASILRSLFLYRLESRVHDALAEKSKIVSVDEATKSFSISKINLLDSRYFKL</sequence>
<accession>A0A7S2QRR5</accession>
<proteinExistence type="predicted"/>
<reference evidence="1" key="1">
    <citation type="submission" date="2021-01" db="EMBL/GenBank/DDBJ databases">
        <authorList>
            <person name="Corre E."/>
            <person name="Pelletier E."/>
            <person name="Niang G."/>
            <person name="Scheremetjew M."/>
            <person name="Finn R."/>
            <person name="Kale V."/>
            <person name="Holt S."/>
            <person name="Cochrane G."/>
            <person name="Meng A."/>
            <person name="Brown T."/>
            <person name="Cohen L."/>
        </authorList>
    </citation>
    <scope>NUCLEOTIDE SEQUENCE</scope>
    <source>
        <strain evidence="1">Grappler Inlet BC</strain>
    </source>
</reference>